<feature type="domain" description="DUF7866" evidence="1">
    <location>
        <begin position="14"/>
        <end position="59"/>
    </location>
</feature>
<dbReference type="Pfam" id="PF25268">
    <property type="entry name" value="DUF7866"/>
    <property type="match status" value="1"/>
</dbReference>
<dbReference type="PANTHER" id="PTHR33786:SF2">
    <property type="entry name" value="UBIQUITIN CARBOXYL-TERMINAL HYDROLASE"/>
    <property type="match status" value="1"/>
</dbReference>
<protein>
    <recommendedName>
        <fullName evidence="1">DUF7866 domain-containing protein</fullName>
    </recommendedName>
</protein>
<dbReference type="AlphaFoldDB" id="A0A9K3IFR3"/>
<evidence type="ECO:0000313" key="2">
    <source>
        <dbReference type="EMBL" id="KAF5795902.1"/>
    </source>
</evidence>
<organism evidence="2 3">
    <name type="scientific">Helianthus annuus</name>
    <name type="common">Common sunflower</name>
    <dbReference type="NCBI Taxonomy" id="4232"/>
    <lineage>
        <taxon>Eukaryota</taxon>
        <taxon>Viridiplantae</taxon>
        <taxon>Streptophyta</taxon>
        <taxon>Embryophyta</taxon>
        <taxon>Tracheophyta</taxon>
        <taxon>Spermatophyta</taxon>
        <taxon>Magnoliopsida</taxon>
        <taxon>eudicotyledons</taxon>
        <taxon>Gunneridae</taxon>
        <taxon>Pentapetalae</taxon>
        <taxon>asterids</taxon>
        <taxon>campanulids</taxon>
        <taxon>Asterales</taxon>
        <taxon>Asteraceae</taxon>
        <taxon>Asteroideae</taxon>
        <taxon>Heliantheae alliance</taxon>
        <taxon>Heliantheae</taxon>
        <taxon>Helianthus</taxon>
    </lineage>
</organism>
<proteinExistence type="predicted"/>
<reference evidence="2" key="1">
    <citation type="journal article" date="2017" name="Nature">
        <title>The sunflower genome provides insights into oil metabolism, flowering and Asterid evolution.</title>
        <authorList>
            <person name="Badouin H."/>
            <person name="Gouzy J."/>
            <person name="Grassa C.J."/>
            <person name="Murat F."/>
            <person name="Staton S.E."/>
            <person name="Cottret L."/>
            <person name="Lelandais-Briere C."/>
            <person name="Owens G.L."/>
            <person name="Carrere S."/>
            <person name="Mayjonade B."/>
            <person name="Legrand L."/>
            <person name="Gill N."/>
            <person name="Kane N.C."/>
            <person name="Bowers J.E."/>
            <person name="Hubner S."/>
            <person name="Bellec A."/>
            <person name="Berard A."/>
            <person name="Berges H."/>
            <person name="Blanchet N."/>
            <person name="Boniface M.C."/>
            <person name="Brunel D."/>
            <person name="Catrice O."/>
            <person name="Chaidir N."/>
            <person name="Claudel C."/>
            <person name="Donnadieu C."/>
            <person name="Faraut T."/>
            <person name="Fievet G."/>
            <person name="Helmstetter N."/>
            <person name="King M."/>
            <person name="Knapp S.J."/>
            <person name="Lai Z."/>
            <person name="Le Paslier M.C."/>
            <person name="Lippi Y."/>
            <person name="Lorenzon L."/>
            <person name="Mandel J.R."/>
            <person name="Marage G."/>
            <person name="Marchand G."/>
            <person name="Marquand E."/>
            <person name="Bret-Mestries E."/>
            <person name="Morien E."/>
            <person name="Nambeesan S."/>
            <person name="Nguyen T."/>
            <person name="Pegot-Espagnet P."/>
            <person name="Pouilly N."/>
            <person name="Raftis F."/>
            <person name="Sallet E."/>
            <person name="Schiex T."/>
            <person name="Thomas J."/>
            <person name="Vandecasteele C."/>
            <person name="Vares D."/>
            <person name="Vear F."/>
            <person name="Vautrin S."/>
            <person name="Crespi M."/>
            <person name="Mangin B."/>
            <person name="Burke J.M."/>
            <person name="Salse J."/>
            <person name="Munos S."/>
            <person name="Vincourt P."/>
            <person name="Rieseberg L.H."/>
            <person name="Langlade N.B."/>
        </authorList>
    </citation>
    <scope>NUCLEOTIDE SEQUENCE</scope>
    <source>
        <tissue evidence="2">Leaves</tissue>
    </source>
</reference>
<dbReference type="PANTHER" id="PTHR33786">
    <property type="entry name" value="UBIQUITIN CARBOXYL-TERMINAL HYDROLASE"/>
    <property type="match status" value="1"/>
</dbReference>
<evidence type="ECO:0000259" key="1">
    <source>
        <dbReference type="Pfam" id="PF25268"/>
    </source>
</evidence>
<sequence length="60" mass="6462">MVLLKEPGRRNTARCNSGAGGGKYCTPSPCCYAISCNIPNRPFGFCPFTPKTCNCFGCHL</sequence>
<dbReference type="EMBL" id="MNCJ02000323">
    <property type="protein sequence ID" value="KAF5795902.1"/>
    <property type="molecule type" value="Genomic_DNA"/>
</dbReference>
<dbReference type="Proteomes" id="UP000215914">
    <property type="component" value="Unassembled WGS sequence"/>
</dbReference>
<gene>
    <name evidence="2" type="ORF">HanXRQr2_Chr08g0345131</name>
</gene>
<evidence type="ECO:0000313" key="3">
    <source>
        <dbReference type="Proteomes" id="UP000215914"/>
    </source>
</evidence>
<comment type="caution">
    <text evidence="2">The sequence shown here is derived from an EMBL/GenBank/DDBJ whole genome shotgun (WGS) entry which is preliminary data.</text>
</comment>
<accession>A0A9K3IFR3</accession>
<reference evidence="2" key="2">
    <citation type="submission" date="2020-06" db="EMBL/GenBank/DDBJ databases">
        <title>Helianthus annuus Genome sequencing and assembly Release 2.</title>
        <authorList>
            <person name="Gouzy J."/>
            <person name="Langlade N."/>
            <person name="Munos S."/>
        </authorList>
    </citation>
    <scope>NUCLEOTIDE SEQUENCE</scope>
    <source>
        <tissue evidence="2">Leaves</tissue>
    </source>
</reference>
<dbReference type="Gramene" id="mRNA:HanXRQr2_Chr08g0345131">
    <property type="protein sequence ID" value="CDS:HanXRQr2_Chr08g0345131.1"/>
    <property type="gene ID" value="HanXRQr2_Chr08g0345131"/>
</dbReference>
<name>A0A9K3IFR3_HELAN</name>
<keyword evidence="3" id="KW-1185">Reference proteome</keyword>
<dbReference type="InterPro" id="IPR057188">
    <property type="entry name" value="DUF7866"/>
</dbReference>